<keyword evidence="2" id="KW-1185">Reference proteome</keyword>
<evidence type="ECO:0000313" key="2">
    <source>
        <dbReference type="Proteomes" id="UP000827872"/>
    </source>
</evidence>
<protein>
    <submittedName>
        <fullName evidence="1">Uncharacterized protein</fullName>
    </submittedName>
</protein>
<proteinExistence type="predicted"/>
<accession>A0ACB8FCR9</accession>
<comment type="caution">
    <text evidence="1">The sequence shown here is derived from an EMBL/GenBank/DDBJ whole genome shotgun (WGS) entry which is preliminary data.</text>
</comment>
<dbReference type="Proteomes" id="UP000827872">
    <property type="component" value="Linkage Group LG09"/>
</dbReference>
<organism evidence="1 2">
    <name type="scientific">Sphaerodactylus townsendi</name>
    <dbReference type="NCBI Taxonomy" id="933632"/>
    <lineage>
        <taxon>Eukaryota</taxon>
        <taxon>Metazoa</taxon>
        <taxon>Chordata</taxon>
        <taxon>Craniata</taxon>
        <taxon>Vertebrata</taxon>
        <taxon>Euteleostomi</taxon>
        <taxon>Lepidosauria</taxon>
        <taxon>Squamata</taxon>
        <taxon>Bifurcata</taxon>
        <taxon>Gekkota</taxon>
        <taxon>Sphaerodactylidae</taxon>
        <taxon>Sphaerodactylus</taxon>
    </lineage>
</organism>
<sequence>MIWNPVIGKYSQLPDSGMSDTVKDKFSTAFSIVGMFSSHAVGSLSVFFCAEITPTVIRHGRKLEILYNVAANRLGRFKERCLAEERGGGLGLVQASAGFGMLTAPIMELHNQKGYFLHHVIFACCTLICIICILLLPESKNQNLPENIPDGEHYTRQPLLPHKKGEQPLLLTNSELKHYDSGAVSDGVTESVTANGMKAL</sequence>
<name>A0ACB8FCR9_9SAUR</name>
<gene>
    <name evidence="1" type="ORF">K3G42_010462</name>
</gene>
<evidence type="ECO:0000313" key="1">
    <source>
        <dbReference type="EMBL" id="KAH8003076.1"/>
    </source>
</evidence>
<reference evidence="1" key="1">
    <citation type="submission" date="2021-08" db="EMBL/GenBank/DDBJ databases">
        <title>The first chromosome-level gecko genome reveals the dynamic sex chromosomes of Neotropical dwarf geckos (Sphaerodactylidae: Sphaerodactylus).</title>
        <authorList>
            <person name="Pinto B.J."/>
            <person name="Keating S.E."/>
            <person name="Gamble T."/>
        </authorList>
    </citation>
    <scope>NUCLEOTIDE SEQUENCE</scope>
    <source>
        <strain evidence="1">TG3544</strain>
    </source>
</reference>
<dbReference type="EMBL" id="CM037622">
    <property type="protein sequence ID" value="KAH8003076.1"/>
    <property type="molecule type" value="Genomic_DNA"/>
</dbReference>